<protein>
    <submittedName>
        <fullName evidence="2">Uncharacterized protein</fullName>
    </submittedName>
</protein>
<keyword evidence="1" id="KW-0812">Transmembrane</keyword>
<keyword evidence="1" id="KW-1133">Transmembrane helix</keyword>
<gene>
    <name evidence="2" type="ORF">VP01_4062g1</name>
</gene>
<dbReference type="AlphaFoldDB" id="A0A0L6URL5"/>
<reference evidence="2 3" key="1">
    <citation type="submission" date="2015-08" db="EMBL/GenBank/DDBJ databases">
        <title>Next Generation Sequencing and Analysis of the Genome of Puccinia sorghi L Schw, the Causal Agent of Maize Common Rust.</title>
        <authorList>
            <person name="Rochi L."/>
            <person name="Burguener G."/>
            <person name="Darino M."/>
            <person name="Turjanski A."/>
            <person name="Kreff E."/>
            <person name="Dieguez M.J."/>
            <person name="Sacco F."/>
        </authorList>
    </citation>
    <scope>NUCLEOTIDE SEQUENCE [LARGE SCALE GENOMIC DNA]</scope>
    <source>
        <strain evidence="2 3">RO10H11247</strain>
    </source>
</reference>
<proteinExistence type="predicted"/>
<feature type="transmembrane region" description="Helical" evidence="1">
    <location>
        <begin position="163"/>
        <end position="183"/>
    </location>
</feature>
<dbReference type="VEuPathDB" id="FungiDB:VP01_4062g1"/>
<feature type="transmembrane region" description="Helical" evidence="1">
    <location>
        <begin position="242"/>
        <end position="265"/>
    </location>
</feature>
<comment type="caution">
    <text evidence="2">The sequence shown here is derived from an EMBL/GenBank/DDBJ whole genome shotgun (WGS) entry which is preliminary data.</text>
</comment>
<keyword evidence="3" id="KW-1185">Reference proteome</keyword>
<feature type="transmembrane region" description="Helical" evidence="1">
    <location>
        <begin position="35"/>
        <end position="54"/>
    </location>
</feature>
<evidence type="ECO:0000256" key="1">
    <source>
        <dbReference type="SAM" id="Phobius"/>
    </source>
</evidence>
<organism evidence="2 3">
    <name type="scientific">Puccinia sorghi</name>
    <dbReference type="NCBI Taxonomy" id="27349"/>
    <lineage>
        <taxon>Eukaryota</taxon>
        <taxon>Fungi</taxon>
        <taxon>Dikarya</taxon>
        <taxon>Basidiomycota</taxon>
        <taxon>Pucciniomycotina</taxon>
        <taxon>Pucciniomycetes</taxon>
        <taxon>Pucciniales</taxon>
        <taxon>Pucciniaceae</taxon>
        <taxon>Puccinia</taxon>
    </lineage>
</organism>
<name>A0A0L6URL5_9BASI</name>
<evidence type="ECO:0000313" key="3">
    <source>
        <dbReference type="Proteomes" id="UP000037035"/>
    </source>
</evidence>
<evidence type="ECO:0000313" key="2">
    <source>
        <dbReference type="EMBL" id="KNZ51164.1"/>
    </source>
</evidence>
<feature type="transmembrane region" description="Helical" evidence="1">
    <location>
        <begin position="118"/>
        <end position="135"/>
    </location>
</feature>
<keyword evidence="1" id="KW-0472">Membrane</keyword>
<dbReference type="EMBL" id="LAVV01009127">
    <property type="protein sequence ID" value="KNZ51164.1"/>
    <property type="molecule type" value="Genomic_DNA"/>
</dbReference>
<dbReference type="Proteomes" id="UP000037035">
    <property type="component" value="Unassembled WGS sequence"/>
</dbReference>
<accession>A0A0L6URL5</accession>
<feature type="transmembrane region" description="Helical" evidence="1">
    <location>
        <begin position="61"/>
        <end position="80"/>
    </location>
</feature>
<sequence>MRPPCLVTVQPLLTCRGKLWNKYIQINMCIWIKFYTPWIFKVLMWFTTSSFILIKQKNRNVFLNLFGCVLALVSESISYYCSLCKWFHQLFFLNKFLVHILHFEPAFVFKKLMITNKILLIFFLSSFPMGLHTLLELNSFNRIFKHWKFGQMLPYVDNTLHLINYWMTLVLLPISKVFPSTLLNKNPIYRQNNLKNGLHGQNKPYSITGTTPITLTDWEIHGFQPPLGFLIFSQIHTLCMHIAYNFPPILFIFLLIHYLLCTSYFYPFCQFYFILFCSIAGNNPSICPWFKPTSAQLPRQWPCPTKLFHHILNTWKHLLPYPFHPPWSTKIIILHSQIHSSLNTLGKSQLLFNPHSHHQQLKITKAIIEEVNNQPQT</sequence>